<accession>A0A834W355</accession>
<dbReference type="EMBL" id="JAAIUW010000012">
    <property type="protein sequence ID" value="KAF7807727.1"/>
    <property type="molecule type" value="Genomic_DNA"/>
</dbReference>
<organism evidence="1 2">
    <name type="scientific">Senna tora</name>
    <dbReference type="NCBI Taxonomy" id="362788"/>
    <lineage>
        <taxon>Eukaryota</taxon>
        <taxon>Viridiplantae</taxon>
        <taxon>Streptophyta</taxon>
        <taxon>Embryophyta</taxon>
        <taxon>Tracheophyta</taxon>
        <taxon>Spermatophyta</taxon>
        <taxon>Magnoliopsida</taxon>
        <taxon>eudicotyledons</taxon>
        <taxon>Gunneridae</taxon>
        <taxon>Pentapetalae</taxon>
        <taxon>rosids</taxon>
        <taxon>fabids</taxon>
        <taxon>Fabales</taxon>
        <taxon>Fabaceae</taxon>
        <taxon>Caesalpinioideae</taxon>
        <taxon>Cassia clade</taxon>
        <taxon>Senna</taxon>
    </lineage>
</organism>
<reference evidence="1" key="1">
    <citation type="submission" date="2020-09" db="EMBL/GenBank/DDBJ databases">
        <title>Genome-Enabled Discovery of Anthraquinone Biosynthesis in Senna tora.</title>
        <authorList>
            <person name="Kang S.-H."/>
            <person name="Pandey R.P."/>
            <person name="Lee C.-M."/>
            <person name="Sim J.-S."/>
            <person name="Jeong J.-T."/>
            <person name="Choi B.-S."/>
            <person name="Jung M."/>
            <person name="Ginzburg D."/>
            <person name="Zhao K."/>
            <person name="Won S.Y."/>
            <person name="Oh T.-J."/>
            <person name="Yu Y."/>
            <person name="Kim N.-H."/>
            <person name="Lee O.R."/>
            <person name="Lee T.-H."/>
            <person name="Bashyal P."/>
            <person name="Kim T.-S."/>
            <person name="Lee W.-H."/>
            <person name="Kawkins C."/>
            <person name="Kim C.-K."/>
            <person name="Kim J.S."/>
            <person name="Ahn B.O."/>
            <person name="Rhee S.Y."/>
            <person name="Sohng J.K."/>
        </authorList>
    </citation>
    <scope>NUCLEOTIDE SEQUENCE</scope>
    <source>
        <tissue evidence="1">Leaf</tissue>
    </source>
</reference>
<gene>
    <name evidence="1" type="ORF">G2W53_039888</name>
</gene>
<name>A0A834W355_9FABA</name>
<evidence type="ECO:0000313" key="2">
    <source>
        <dbReference type="Proteomes" id="UP000634136"/>
    </source>
</evidence>
<dbReference type="AlphaFoldDB" id="A0A834W355"/>
<protein>
    <submittedName>
        <fullName evidence="1">Uncharacterized protein</fullName>
    </submittedName>
</protein>
<keyword evidence="2" id="KW-1185">Reference proteome</keyword>
<proteinExistence type="predicted"/>
<comment type="caution">
    <text evidence="1">The sequence shown here is derived from an EMBL/GenBank/DDBJ whole genome shotgun (WGS) entry which is preliminary data.</text>
</comment>
<dbReference type="Proteomes" id="UP000634136">
    <property type="component" value="Unassembled WGS sequence"/>
</dbReference>
<sequence>MGERLGYGLVLGWGRREEEGERGRKGRGSGLEWRGSRWLPWRCEAMVMEVWVVEEEMVWFGEREN</sequence>
<evidence type="ECO:0000313" key="1">
    <source>
        <dbReference type="EMBL" id="KAF7807727.1"/>
    </source>
</evidence>